<name>A0ABD0JPF3_9CAEN</name>
<feature type="transmembrane region" description="Helical" evidence="5">
    <location>
        <begin position="409"/>
        <end position="430"/>
    </location>
</feature>
<proteinExistence type="predicted"/>
<feature type="transmembrane region" description="Helical" evidence="5">
    <location>
        <begin position="20"/>
        <end position="45"/>
    </location>
</feature>
<dbReference type="PANTHER" id="PTHR24064">
    <property type="entry name" value="SOLUTE CARRIER FAMILY 22 MEMBER"/>
    <property type="match status" value="1"/>
</dbReference>
<dbReference type="EMBL" id="JACVVK020000373">
    <property type="protein sequence ID" value="KAK7476535.1"/>
    <property type="molecule type" value="Genomic_DNA"/>
</dbReference>
<comment type="caution">
    <text evidence="6">The sequence shown here is derived from an EMBL/GenBank/DDBJ whole genome shotgun (WGS) entry which is preliminary data.</text>
</comment>
<reference evidence="6 7" key="1">
    <citation type="journal article" date="2023" name="Sci. Data">
        <title>Genome assembly of the Korean intertidal mud-creeper Batillaria attramentaria.</title>
        <authorList>
            <person name="Patra A.K."/>
            <person name="Ho P.T."/>
            <person name="Jun S."/>
            <person name="Lee S.J."/>
            <person name="Kim Y."/>
            <person name="Won Y.J."/>
        </authorList>
    </citation>
    <scope>NUCLEOTIDE SEQUENCE [LARGE SCALE GENOMIC DNA]</scope>
    <source>
        <strain evidence="6">Wonlab-2016</strain>
    </source>
</reference>
<keyword evidence="4 5" id="KW-0472">Membrane</keyword>
<dbReference type="Proteomes" id="UP001519460">
    <property type="component" value="Unassembled WGS sequence"/>
</dbReference>
<feature type="transmembrane region" description="Helical" evidence="5">
    <location>
        <begin position="378"/>
        <end position="397"/>
    </location>
</feature>
<organism evidence="6 7">
    <name type="scientific">Batillaria attramentaria</name>
    <dbReference type="NCBI Taxonomy" id="370345"/>
    <lineage>
        <taxon>Eukaryota</taxon>
        <taxon>Metazoa</taxon>
        <taxon>Spiralia</taxon>
        <taxon>Lophotrochozoa</taxon>
        <taxon>Mollusca</taxon>
        <taxon>Gastropoda</taxon>
        <taxon>Caenogastropoda</taxon>
        <taxon>Sorbeoconcha</taxon>
        <taxon>Cerithioidea</taxon>
        <taxon>Batillariidae</taxon>
        <taxon>Batillaria</taxon>
    </lineage>
</organism>
<feature type="transmembrane region" description="Helical" evidence="5">
    <location>
        <begin position="158"/>
        <end position="179"/>
    </location>
</feature>
<gene>
    <name evidence="6" type="ORF">BaRGS_00032215</name>
</gene>
<dbReference type="Gene3D" id="1.20.1250.20">
    <property type="entry name" value="MFS general substrate transporter like domains"/>
    <property type="match status" value="2"/>
</dbReference>
<dbReference type="AlphaFoldDB" id="A0ABD0JPF3"/>
<keyword evidence="3 5" id="KW-1133">Transmembrane helix</keyword>
<evidence type="ECO:0000313" key="7">
    <source>
        <dbReference type="Proteomes" id="UP001519460"/>
    </source>
</evidence>
<feature type="transmembrane region" description="Helical" evidence="5">
    <location>
        <begin position="348"/>
        <end position="366"/>
    </location>
</feature>
<protein>
    <submittedName>
        <fullName evidence="6">Uncharacterized protein</fullName>
    </submittedName>
</protein>
<feature type="transmembrane region" description="Helical" evidence="5">
    <location>
        <begin position="285"/>
        <end position="303"/>
    </location>
</feature>
<keyword evidence="2 5" id="KW-0812">Transmembrane</keyword>
<comment type="subcellular location">
    <subcellularLocation>
        <location evidence="1">Membrane</location>
        <topology evidence="1">Multi-pass membrane protein</topology>
    </subcellularLocation>
</comment>
<dbReference type="InterPro" id="IPR036259">
    <property type="entry name" value="MFS_trans_sf"/>
</dbReference>
<dbReference type="SUPFAM" id="SSF103473">
    <property type="entry name" value="MFS general substrate transporter"/>
    <property type="match status" value="1"/>
</dbReference>
<feature type="transmembrane region" description="Helical" evidence="5">
    <location>
        <begin position="436"/>
        <end position="456"/>
    </location>
</feature>
<evidence type="ECO:0000256" key="5">
    <source>
        <dbReference type="SAM" id="Phobius"/>
    </source>
</evidence>
<dbReference type="InterPro" id="IPR005828">
    <property type="entry name" value="MFS_sugar_transport-like"/>
</dbReference>
<evidence type="ECO:0000256" key="3">
    <source>
        <dbReference type="ARBA" id="ARBA00022989"/>
    </source>
</evidence>
<feature type="transmembrane region" description="Helical" evidence="5">
    <location>
        <begin position="191"/>
        <end position="220"/>
    </location>
</feature>
<feature type="transmembrane region" description="Helical" evidence="5">
    <location>
        <begin position="315"/>
        <end position="336"/>
    </location>
</feature>
<evidence type="ECO:0000256" key="1">
    <source>
        <dbReference type="ARBA" id="ARBA00004141"/>
    </source>
</evidence>
<evidence type="ECO:0000256" key="2">
    <source>
        <dbReference type="ARBA" id="ARBA00022692"/>
    </source>
</evidence>
<keyword evidence="7" id="KW-1185">Reference proteome</keyword>
<dbReference type="GO" id="GO:0016020">
    <property type="term" value="C:membrane"/>
    <property type="evidence" value="ECO:0007669"/>
    <property type="project" value="UniProtKB-SubCell"/>
</dbReference>
<evidence type="ECO:0000313" key="6">
    <source>
        <dbReference type="EMBL" id="KAK7476535.1"/>
    </source>
</evidence>
<accession>A0ABD0JPF3</accession>
<dbReference type="Pfam" id="PF00083">
    <property type="entry name" value="Sugar_tr"/>
    <property type="match status" value="1"/>
</dbReference>
<evidence type="ECO:0000256" key="4">
    <source>
        <dbReference type="ARBA" id="ARBA00023136"/>
    </source>
</evidence>
<sequence>MGKTLEALVDQVGGCGRYQFIMVPLLFINTTLTAWSVLMMVFGALEPDWWCLAPSIHGDLSSSLDNDGNVSFDGNAAGSSPGNLSLPVFTRNISSEGVNSLNDTANVLKGNASLGPLDPGFKSCRTGNGSEQVCERIVFAAGINTVVSEFHLVCDKSWIPAMIISVQMAGALIGCVVSGQLGDTIGRKKTLIVLSVLHCLFALVAAFSNSWQMFAVLRFLPESMRWLSVKGHVSKAQRVLNKMARLNGRQAPDAADLKDLHQSEEREQKKITYFHIFSTWRIAKISLLMAFSSFSCALTYYGITFGIKSLSGDFYLNFFLMSLLEIPPPLLTHFLFTWVGRRWTCSAAFFITSASCLIVIPVSLLVPEEVAGRVINGLAMTARMVLLFGWNALTFYIPELYPTVVRNLGIGFCSTMASTGNIVSPIILSAVEGRLYIFYAIIGVCIAVAALSPLLLRETRGQPLQDTLGEREDQLPPMQQSVAMISPADSVDVVFLPSGDSDRK</sequence>